<gene>
    <name evidence="4" type="ORF">KJE03_04610</name>
</gene>
<organism evidence="4 5">
    <name type="scientific">Escherichia marmotae</name>
    <dbReference type="NCBI Taxonomy" id="1499973"/>
    <lineage>
        <taxon>Bacteria</taxon>
        <taxon>Pseudomonadati</taxon>
        <taxon>Pseudomonadota</taxon>
        <taxon>Gammaproteobacteria</taxon>
        <taxon>Enterobacterales</taxon>
        <taxon>Enterobacteriaceae</taxon>
        <taxon>Escherichia</taxon>
    </lineage>
</organism>
<protein>
    <submittedName>
        <fullName evidence="4">HIRAN domain-containing protein</fullName>
    </submittedName>
</protein>
<evidence type="ECO:0000313" key="5">
    <source>
        <dbReference type="Proteomes" id="UP001235723"/>
    </source>
</evidence>
<evidence type="ECO:0000256" key="1">
    <source>
        <dbReference type="ARBA" id="ARBA00022723"/>
    </source>
</evidence>
<dbReference type="Gene3D" id="3.30.70.2330">
    <property type="match status" value="1"/>
</dbReference>
<dbReference type="RefSeq" id="WP_275219061.1">
    <property type="nucleotide sequence ID" value="NZ_JAHCRQ010000002.1"/>
</dbReference>
<evidence type="ECO:0000313" key="4">
    <source>
        <dbReference type="EMBL" id="MDQ9292771.1"/>
    </source>
</evidence>
<proteinExistence type="predicted"/>
<evidence type="ECO:0000256" key="2">
    <source>
        <dbReference type="ARBA" id="ARBA00022801"/>
    </source>
</evidence>
<dbReference type="Pfam" id="PF08797">
    <property type="entry name" value="HIRAN"/>
    <property type="match status" value="1"/>
</dbReference>
<dbReference type="Proteomes" id="UP001235723">
    <property type="component" value="Unassembled WGS sequence"/>
</dbReference>
<evidence type="ECO:0000259" key="3">
    <source>
        <dbReference type="SMART" id="SM00910"/>
    </source>
</evidence>
<keyword evidence="1" id="KW-0479">Metal-binding</keyword>
<reference evidence="4 5" key="1">
    <citation type="submission" date="2021-05" db="EMBL/GenBank/DDBJ databases">
        <title>Genome sequence of E. marmotae isolates.</title>
        <authorList>
            <person name="Binsker U."/>
            <person name="Hammerl J.A."/>
        </authorList>
    </citation>
    <scope>NUCLEOTIDE SEQUENCE [LARGE SCALE GENOMIC DNA]</scope>
    <source>
        <strain evidence="4 5">21-MO00586</strain>
    </source>
</reference>
<name>A0ABU1BWM5_9ESCH</name>
<keyword evidence="2" id="KW-0378">Hydrolase</keyword>
<dbReference type="EMBL" id="JAHCRT010000002">
    <property type="protein sequence ID" value="MDQ9292771.1"/>
    <property type="molecule type" value="Genomic_DNA"/>
</dbReference>
<dbReference type="SMART" id="SM00910">
    <property type="entry name" value="HIRAN"/>
    <property type="match status" value="1"/>
</dbReference>
<accession>A0ABU1BWM5</accession>
<keyword evidence="5" id="KW-1185">Reference proteome</keyword>
<feature type="domain" description="HIRAN" evidence="3">
    <location>
        <begin position="127"/>
        <end position="235"/>
    </location>
</feature>
<sequence length="249" mass="28562">MSHQKNESVYVAWQSPDSRDWHVIGNLQNKGTYYSFNYTRGVENLGKFTPFSGMEDLYKTYISEDLFPLFKNRLLSSRRPEFPYFIQWLGLNNESATPLEILGRSGGHRTTDQLQMFKRIEVNDDGSFEHVFFCHGLSYLSPSALERVTSSLKMGEELKMCLDVQNSYDPNAVVIRGSNPAEIIGYCPRYLAEDILNMLKDNPRSVQLSVANLSEEAPSNYKVMCKLSGKLSLEVLCNLMNRKEYLHID</sequence>
<comment type="caution">
    <text evidence="4">The sequence shown here is derived from an EMBL/GenBank/DDBJ whole genome shotgun (WGS) entry which is preliminary data.</text>
</comment>
<dbReference type="InterPro" id="IPR014905">
    <property type="entry name" value="HIRAN"/>
</dbReference>